<evidence type="ECO:0000256" key="2">
    <source>
        <dbReference type="ARBA" id="ARBA00023015"/>
    </source>
</evidence>
<dbReference type="NCBIfam" id="TIGR02937">
    <property type="entry name" value="sigma70-ECF"/>
    <property type="match status" value="1"/>
</dbReference>
<organism evidence="7 8">
    <name type="scientific">Anaerohalosphaera lusitana</name>
    <dbReference type="NCBI Taxonomy" id="1936003"/>
    <lineage>
        <taxon>Bacteria</taxon>
        <taxon>Pseudomonadati</taxon>
        <taxon>Planctomycetota</taxon>
        <taxon>Phycisphaerae</taxon>
        <taxon>Sedimentisphaerales</taxon>
        <taxon>Anaerohalosphaeraceae</taxon>
        <taxon>Anaerohalosphaera</taxon>
    </lineage>
</organism>
<keyword evidence="8" id="KW-1185">Reference proteome</keyword>
<dbReference type="EMBL" id="CP019791">
    <property type="protein sequence ID" value="AQT70039.1"/>
    <property type="molecule type" value="Genomic_DNA"/>
</dbReference>
<dbReference type="RefSeq" id="WP_146663669.1">
    <property type="nucleotide sequence ID" value="NZ_CP019791.1"/>
</dbReference>
<dbReference type="InterPro" id="IPR036388">
    <property type="entry name" value="WH-like_DNA-bd_sf"/>
</dbReference>
<proteinExistence type="inferred from homology"/>
<dbReference type="PANTHER" id="PTHR43133">
    <property type="entry name" value="RNA POLYMERASE ECF-TYPE SIGMA FACTO"/>
    <property type="match status" value="1"/>
</dbReference>
<keyword evidence="3" id="KW-0731">Sigma factor</keyword>
<evidence type="ECO:0000259" key="5">
    <source>
        <dbReference type="Pfam" id="PF04542"/>
    </source>
</evidence>
<dbReference type="InterPro" id="IPR007627">
    <property type="entry name" value="RNA_pol_sigma70_r2"/>
</dbReference>
<dbReference type="SUPFAM" id="SSF88659">
    <property type="entry name" value="Sigma3 and sigma4 domains of RNA polymerase sigma factors"/>
    <property type="match status" value="1"/>
</dbReference>
<comment type="similarity">
    <text evidence="1">Belongs to the sigma-70 factor family. ECF subfamily.</text>
</comment>
<feature type="domain" description="RNA polymerase sigma-70 region 2" evidence="5">
    <location>
        <begin position="16"/>
        <end position="83"/>
    </location>
</feature>
<dbReference type="STRING" id="1936003.STSP2_03241"/>
<gene>
    <name evidence="7" type="primary">ylaC_2</name>
    <name evidence="7" type="ORF">STSP2_03241</name>
</gene>
<dbReference type="GO" id="GO:0003677">
    <property type="term" value="F:DNA binding"/>
    <property type="evidence" value="ECO:0007669"/>
    <property type="project" value="InterPro"/>
</dbReference>
<evidence type="ECO:0000256" key="4">
    <source>
        <dbReference type="ARBA" id="ARBA00023163"/>
    </source>
</evidence>
<dbReference type="PANTHER" id="PTHR43133:SF51">
    <property type="entry name" value="RNA POLYMERASE SIGMA FACTOR"/>
    <property type="match status" value="1"/>
</dbReference>
<feature type="domain" description="RNA polymerase sigma factor 70 region 4 type 2" evidence="6">
    <location>
        <begin position="122"/>
        <end position="162"/>
    </location>
</feature>
<evidence type="ECO:0000313" key="7">
    <source>
        <dbReference type="EMBL" id="AQT70039.1"/>
    </source>
</evidence>
<reference evidence="8" key="1">
    <citation type="submission" date="2017-02" db="EMBL/GenBank/DDBJ databases">
        <title>Comparative genomics and description of representatives of a novel lineage of planctomycetes thriving in anoxic sediments.</title>
        <authorList>
            <person name="Spring S."/>
            <person name="Bunk B."/>
            <person name="Sproer C."/>
        </authorList>
    </citation>
    <scope>NUCLEOTIDE SEQUENCE [LARGE SCALE GENOMIC DNA]</scope>
    <source>
        <strain evidence="8">ST-NAGAB-D1</strain>
    </source>
</reference>
<dbReference type="AlphaFoldDB" id="A0A1U9NQ56"/>
<dbReference type="Pfam" id="PF08281">
    <property type="entry name" value="Sigma70_r4_2"/>
    <property type="match status" value="1"/>
</dbReference>
<sequence length="181" mass="21063">MSESSQNNRNREFFELYGQSQTRILSFLFAMVHNESDAQDLLQDTAAAMLENFSRFERGSNFTAWGITIARNKALNFLRKNSKSRPLLNPDLYTRIAELEMSEMEEEERLAERLAVLKKCRKKLDGRDQEILSLKYYQGYPMSKIAEVLGRSKTGIYHTLARIHNLLYRCIQNNLATGRNE</sequence>
<dbReference type="InterPro" id="IPR014284">
    <property type="entry name" value="RNA_pol_sigma-70_dom"/>
</dbReference>
<dbReference type="KEGG" id="alus:STSP2_03241"/>
<dbReference type="Gene3D" id="1.10.10.10">
    <property type="entry name" value="Winged helix-like DNA-binding domain superfamily/Winged helix DNA-binding domain"/>
    <property type="match status" value="1"/>
</dbReference>
<protein>
    <submittedName>
        <fullName evidence="7">RNA polymerase sigma factor YlaC</fullName>
    </submittedName>
</protein>
<evidence type="ECO:0000256" key="3">
    <source>
        <dbReference type="ARBA" id="ARBA00023082"/>
    </source>
</evidence>
<dbReference type="InterPro" id="IPR014331">
    <property type="entry name" value="RNA_pol_sigma70_ECF_RHOBA"/>
</dbReference>
<dbReference type="InterPro" id="IPR039425">
    <property type="entry name" value="RNA_pol_sigma-70-like"/>
</dbReference>
<dbReference type="Pfam" id="PF04542">
    <property type="entry name" value="Sigma70_r2"/>
    <property type="match status" value="1"/>
</dbReference>
<evidence type="ECO:0000259" key="6">
    <source>
        <dbReference type="Pfam" id="PF08281"/>
    </source>
</evidence>
<dbReference type="InterPro" id="IPR013325">
    <property type="entry name" value="RNA_pol_sigma_r2"/>
</dbReference>
<dbReference type="GO" id="GO:0016987">
    <property type="term" value="F:sigma factor activity"/>
    <property type="evidence" value="ECO:0007669"/>
    <property type="project" value="UniProtKB-KW"/>
</dbReference>
<dbReference type="Gene3D" id="1.10.1740.10">
    <property type="match status" value="1"/>
</dbReference>
<accession>A0A1U9NQ56</accession>
<dbReference type="InterPro" id="IPR013249">
    <property type="entry name" value="RNA_pol_sigma70_r4_t2"/>
</dbReference>
<dbReference type="GO" id="GO:0006352">
    <property type="term" value="P:DNA-templated transcription initiation"/>
    <property type="evidence" value="ECO:0007669"/>
    <property type="project" value="InterPro"/>
</dbReference>
<dbReference type="InterPro" id="IPR013324">
    <property type="entry name" value="RNA_pol_sigma_r3/r4-like"/>
</dbReference>
<evidence type="ECO:0000256" key="1">
    <source>
        <dbReference type="ARBA" id="ARBA00010641"/>
    </source>
</evidence>
<dbReference type="NCBIfam" id="TIGR02989">
    <property type="entry name" value="Sig-70_gvs1"/>
    <property type="match status" value="1"/>
</dbReference>
<keyword evidence="4" id="KW-0804">Transcription</keyword>
<dbReference type="SUPFAM" id="SSF88946">
    <property type="entry name" value="Sigma2 domain of RNA polymerase sigma factors"/>
    <property type="match status" value="1"/>
</dbReference>
<name>A0A1U9NQ56_9BACT</name>
<evidence type="ECO:0000313" key="8">
    <source>
        <dbReference type="Proteomes" id="UP000189674"/>
    </source>
</evidence>
<keyword evidence="2" id="KW-0805">Transcription regulation</keyword>
<dbReference type="Proteomes" id="UP000189674">
    <property type="component" value="Chromosome"/>
</dbReference>
<dbReference type="OrthoDB" id="6383365at2"/>